<reference evidence="2" key="1">
    <citation type="submission" date="2021-09" db="EMBL/GenBank/DDBJ databases">
        <title>A high-quality genome of the endoparasitic fungus Hirsutella rhossiliensis with a comparison of Hirsutella genomes reveals transposable elements contributing to genome size variation.</title>
        <authorList>
            <person name="Lin R."/>
            <person name="Jiao Y."/>
            <person name="Sun X."/>
            <person name="Ling J."/>
            <person name="Xie B."/>
            <person name="Cheng X."/>
        </authorList>
    </citation>
    <scope>NUCLEOTIDE SEQUENCE</scope>
    <source>
        <strain evidence="2">HR02</strain>
    </source>
</reference>
<gene>
    <name evidence="2" type="ORF">HRG_10908</name>
</gene>
<evidence type="ECO:0000313" key="3">
    <source>
        <dbReference type="Proteomes" id="UP000824596"/>
    </source>
</evidence>
<protein>
    <submittedName>
        <fullName evidence="2">Uncharacterized protein</fullName>
    </submittedName>
</protein>
<feature type="region of interest" description="Disordered" evidence="1">
    <location>
        <begin position="1"/>
        <end position="58"/>
    </location>
</feature>
<evidence type="ECO:0000256" key="1">
    <source>
        <dbReference type="SAM" id="MobiDB-lite"/>
    </source>
</evidence>
<keyword evidence="3" id="KW-1185">Reference proteome</keyword>
<dbReference type="GeneID" id="68360036"/>
<evidence type="ECO:0000313" key="2">
    <source>
        <dbReference type="EMBL" id="KAH0957815.1"/>
    </source>
</evidence>
<comment type="caution">
    <text evidence="2">The sequence shown here is derived from an EMBL/GenBank/DDBJ whole genome shotgun (WGS) entry which is preliminary data.</text>
</comment>
<dbReference type="RefSeq" id="XP_044715329.1">
    <property type="nucleotide sequence ID" value="XM_044869378.1"/>
</dbReference>
<organism evidence="2 3">
    <name type="scientific">Hirsutella rhossiliensis</name>
    <dbReference type="NCBI Taxonomy" id="111463"/>
    <lineage>
        <taxon>Eukaryota</taxon>
        <taxon>Fungi</taxon>
        <taxon>Dikarya</taxon>
        <taxon>Ascomycota</taxon>
        <taxon>Pezizomycotina</taxon>
        <taxon>Sordariomycetes</taxon>
        <taxon>Hypocreomycetidae</taxon>
        <taxon>Hypocreales</taxon>
        <taxon>Ophiocordycipitaceae</taxon>
        <taxon>Hirsutella</taxon>
    </lineage>
</organism>
<name>A0A9P8SDY1_9HYPO</name>
<dbReference type="AlphaFoldDB" id="A0A9P8SDY1"/>
<dbReference type="OrthoDB" id="4958340at2759"/>
<feature type="compositionally biased region" description="Polar residues" evidence="1">
    <location>
        <begin position="7"/>
        <end position="17"/>
    </location>
</feature>
<accession>A0A9P8SDY1</accession>
<feature type="compositionally biased region" description="Basic and acidic residues" evidence="1">
    <location>
        <begin position="43"/>
        <end position="58"/>
    </location>
</feature>
<dbReference type="Proteomes" id="UP000824596">
    <property type="component" value="Unassembled WGS sequence"/>
</dbReference>
<dbReference type="EMBL" id="JAIZPD010000018">
    <property type="protein sequence ID" value="KAH0957815.1"/>
    <property type="molecule type" value="Genomic_DNA"/>
</dbReference>
<sequence>MIAKEGNSMQPDKQPSGDQPIPEEPRGKTRTRRSQQEIYGDQPTRKSDRTPKPKRKHDDYVNSVFTALLPADQHPEETSKHFIVSFLPQSLRRHEIIDFTAMTLYDSLNATRI</sequence>
<proteinExistence type="predicted"/>